<organism evidence="2 3">
    <name type="scientific">Dyadobacter psychrophilus</name>
    <dbReference type="NCBI Taxonomy" id="651661"/>
    <lineage>
        <taxon>Bacteria</taxon>
        <taxon>Pseudomonadati</taxon>
        <taxon>Bacteroidota</taxon>
        <taxon>Cytophagia</taxon>
        <taxon>Cytophagales</taxon>
        <taxon>Spirosomataceae</taxon>
        <taxon>Dyadobacter</taxon>
    </lineage>
</organism>
<dbReference type="RefSeq" id="WP_082212778.1">
    <property type="nucleotide sequence ID" value="NZ_FUZA01000001.1"/>
</dbReference>
<reference evidence="3" key="1">
    <citation type="submission" date="2017-02" db="EMBL/GenBank/DDBJ databases">
        <authorList>
            <person name="Varghese N."/>
            <person name="Submissions S."/>
        </authorList>
    </citation>
    <scope>NUCLEOTIDE SEQUENCE [LARGE SCALE GENOMIC DNA]</scope>
    <source>
        <strain evidence="3">DSM 22270</strain>
    </source>
</reference>
<sequence>MKAVLISILLLVTVVFYADAQKTEGEITYERVFHWTRVYSRLSYMSQEEKDRMKLTWGNDDESKQEMLLIFNDKQSYYSYPKVETLSEGGYSWTKEEFKSYRDYENGKMTDLIAMLGKTYLIEDSLQTFNWKVMNKIKEVAGYMCMMAVTEDTVKGQKITAWFADNIPVSGGPQLFGGLPGMILELDVNDGDIVTTAKEVKFRPVTEEELAIPKKLKGRKINHAKYQELMSTHIRDSIKAHRNPFWSIPY</sequence>
<dbReference type="Pfam" id="PF09697">
    <property type="entry name" value="Porph_ging"/>
    <property type="match status" value="1"/>
</dbReference>
<dbReference type="STRING" id="651661.SAMN05660293_00161"/>
<feature type="chain" id="PRO_5012142942" evidence="1">
    <location>
        <begin position="21"/>
        <end position="250"/>
    </location>
</feature>
<evidence type="ECO:0000313" key="3">
    <source>
        <dbReference type="Proteomes" id="UP000190897"/>
    </source>
</evidence>
<protein>
    <submittedName>
        <fullName evidence="2">GLPGLI family protein</fullName>
    </submittedName>
</protein>
<dbReference type="EMBL" id="FUZA01000001">
    <property type="protein sequence ID" value="SKB43839.1"/>
    <property type="molecule type" value="Genomic_DNA"/>
</dbReference>
<gene>
    <name evidence="2" type="ORF">SAMN05660293_00161</name>
</gene>
<evidence type="ECO:0000313" key="2">
    <source>
        <dbReference type="EMBL" id="SKB43839.1"/>
    </source>
</evidence>
<keyword evidence="3" id="KW-1185">Reference proteome</keyword>
<keyword evidence="1" id="KW-0732">Signal</keyword>
<dbReference type="AlphaFoldDB" id="A0A1T5B9X8"/>
<evidence type="ECO:0000256" key="1">
    <source>
        <dbReference type="SAM" id="SignalP"/>
    </source>
</evidence>
<dbReference type="NCBIfam" id="TIGR01200">
    <property type="entry name" value="GLPGLI"/>
    <property type="match status" value="1"/>
</dbReference>
<feature type="signal peptide" evidence="1">
    <location>
        <begin position="1"/>
        <end position="20"/>
    </location>
</feature>
<proteinExistence type="predicted"/>
<accession>A0A1T5B9X8</accession>
<dbReference type="InterPro" id="IPR005901">
    <property type="entry name" value="GLPGLI"/>
</dbReference>
<dbReference type="Proteomes" id="UP000190897">
    <property type="component" value="Unassembled WGS sequence"/>
</dbReference>
<dbReference type="OrthoDB" id="1440774at2"/>
<name>A0A1T5B9X8_9BACT</name>